<proteinExistence type="predicted"/>
<protein>
    <submittedName>
        <fullName evidence="1">Uncharacterized protein</fullName>
    </submittedName>
</protein>
<evidence type="ECO:0000313" key="1">
    <source>
        <dbReference type="EMBL" id="EXX52554.1"/>
    </source>
</evidence>
<dbReference type="EMBL" id="JEMT01029281">
    <property type="protein sequence ID" value="EXX52554.1"/>
    <property type="molecule type" value="Genomic_DNA"/>
</dbReference>
<organism evidence="1 2">
    <name type="scientific">Rhizophagus irregularis (strain DAOM 197198w)</name>
    <name type="common">Glomus intraradices</name>
    <dbReference type="NCBI Taxonomy" id="1432141"/>
    <lineage>
        <taxon>Eukaryota</taxon>
        <taxon>Fungi</taxon>
        <taxon>Fungi incertae sedis</taxon>
        <taxon>Mucoromycota</taxon>
        <taxon>Glomeromycotina</taxon>
        <taxon>Glomeromycetes</taxon>
        <taxon>Glomerales</taxon>
        <taxon>Glomeraceae</taxon>
        <taxon>Rhizophagus</taxon>
    </lineage>
</organism>
<sequence length="401" mass="45502">MNSNTSEAPFGNIQVSDSVVDQLNNEVGRAVTSGDAFSDNSNTESLKDKKMDDFLDEVHKKKISDEIRERKQEEKLHRESIAQDSLISRNIKTVFSGNDQSHVTSKTEVSVEQDDDMIPEESLDENQIVEQGLIHELYSSLSPEDNVSSTKIISSCVSLENLISGSAQHLSYLFETAIKSSQQEILDWYNYSFEFESKVDALMADGRIKDKTVRSMIYKEMKPFLPTKITQANLRKKTHKARKHLMLFGKNGIGLDKIKLVSYSATEISKLTNAQIQNVIDQVKKYTSDHQSHMTLIKTVPSENDQIKAEVSTSANVLSISSSSQSKPTYDRSYFCNKTLDQYPNLYREFSSENFDYYGITNETSCPLCKLKHDDEESIEGTYKTGSYFIKCEQREIEIVA</sequence>
<reference evidence="1 2" key="1">
    <citation type="submission" date="2014-02" db="EMBL/GenBank/DDBJ databases">
        <title>Single nucleus genome sequencing reveals high similarity among nuclei of an endomycorrhizal fungus.</title>
        <authorList>
            <person name="Lin K."/>
            <person name="Geurts R."/>
            <person name="Zhang Z."/>
            <person name="Limpens E."/>
            <person name="Saunders D.G."/>
            <person name="Mu D."/>
            <person name="Pang E."/>
            <person name="Cao H."/>
            <person name="Cha H."/>
            <person name="Lin T."/>
            <person name="Zhou Q."/>
            <person name="Shang Y."/>
            <person name="Li Y."/>
            <person name="Ivanov S."/>
            <person name="Sharma T."/>
            <person name="Velzen R.V."/>
            <person name="Ruijter N.D."/>
            <person name="Aanen D.K."/>
            <person name="Win J."/>
            <person name="Kamoun S."/>
            <person name="Bisseling T."/>
            <person name="Huang S."/>
        </authorList>
    </citation>
    <scope>NUCLEOTIDE SEQUENCE [LARGE SCALE GENOMIC DNA]</scope>
    <source>
        <strain evidence="2">DAOM197198w</strain>
    </source>
</reference>
<comment type="caution">
    <text evidence="1">The sequence shown here is derived from an EMBL/GenBank/DDBJ whole genome shotgun (WGS) entry which is preliminary data.</text>
</comment>
<dbReference type="HOGENOM" id="CLU_045575_0_0_1"/>
<evidence type="ECO:0000313" key="2">
    <source>
        <dbReference type="Proteomes" id="UP000022910"/>
    </source>
</evidence>
<gene>
    <name evidence="1" type="ORF">RirG_252000</name>
</gene>
<keyword evidence="2" id="KW-1185">Reference proteome</keyword>
<dbReference type="Proteomes" id="UP000022910">
    <property type="component" value="Unassembled WGS sequence"/>
</dbReference>
<dbReference type="AlphaFoldDB" id="A0A015JCB2"/>
<dbReference type="SMR" id="A0A015JCB2"/>
<dbReference type="OrthoDB" id="2437470at2759"/>
<name>A0A015JCB2_RHIIW</name>
<accession>A0A015JCB2</accession>